<organism evidence="1 2">
    <name type="scientific">Acidaminococcus intestini (strain RyC-MR95)</name>
    <dbReference type="NCBI Taxonomy" id="568816"/>
    <lineage>
        <taxon>Bacteria</taxon>
        <taxon>Bacillati</taxon>
        <taxon>Bacillota</taxon>
        <taxon>Negativicutes</taxon>
        <taxon>Acidaminococcales</taxon>
        <taxon>Acidaminococcaceae</taxon>
        <taxon>Acidaminococcus</taxon>
    </lineage>
</organism>
<evidence type="ECO:0000313" key="1">
    <source>
        <dbReference type="EMBL" id="AEQ22614.1"/>
    </source>
</evidence>
<evidence type="ECO:0000313" key="2">
    <source>
        <dbReference type="Proteomes" id="UP000007093"/>
    </source>
</evidence>
<reference evidence="1 2" key="1">
    <citation type="journal article" date="2011" name="J. Bacteriol.">
        <title>Complete genome sequence of Acidaminococcus intestini RYC-MR95, a Gram-negative bacterium from the phylum Firmicutes.</title>
        <authorList>
            <person name="D'Auria G."/>
            <person name="Galan J.C."/>
            <person name="Rodriguez-Alcayna M."/>
            <person name="Moya A."/>
            <person name="Baquero F."/>
            <person name="Latorre A."/>
        </authorList>
    </citation>
    <scope>NUCLEOTIDE SEQUENCE [LARGE SCALE GENOMIC DNA]</scope>
    <source>
        <strain evidence="1 2">RyC-MR95</strain>
    </source>
</reference>
<dbReference type="AlphaFoldDB" id="G4Q9B2"/>
<dbReference type="HOGENOM" id="CLU_3194886_0_0_9"/>
<accession>G4Q9B2</accession>
<sequence length="45" mass="5040">MIPKKDAAYHTFHVTGNCQNVMKKNSMIRSITHGIIRGEGLKVLT</sequence>
<dbReference type="InParanoid" id="G4Q9B2"/>
<name>G4Q9B2_ACIIR</name>
<dbReference type="PATRIC" id="fig|568816.4.peg.1348"/>
<proteinExistence type="predicted"/>
<dbReference type="KEGG" id="ain:Acin_1391"/>
<dbReference type="EMBL" id="CP003058">
    <property type="protein sequence ID" value="AEQ22614.1"/>
    <property type="molecule type" value="Genomic_DNA"/>
</dbReference>
<gene>
    <name evidence="1" type="ordered locus">Acin_1391</name>
</gene>
<dbReference type="Proteomes" id="UP000007093">
    <property type="component" value="Chromosome"/>
</dbReference>
<protein>
    <submittedName>
        <fullName evidence="1">Uncharacterized protein</fullName>
    </submittedName>
</protein>
<keyword evidence="2" id="KW-1185">Reference proteome</keyword>
<dbReference type="STRING" id="568816.Acin_1391"/>